<feature type="transmembrane region" description="Helical" evidence="7">
    <location>
        <begin position="315"/>
        <end position="333"/>
    </location>
</feature>
<dbReference type="Proteomes" id="UP001521074">
    <property type="component" value="Unassembled WGS sequence"/>
</dbReference>
<keyword evidence="11" id="KW-1185">Reference proteome</keyword>
<keyword evidence="4 7" id="KW-0812">Transmembrane</keyword>
<evidence type="ECO:0000256" key="8">
    <source>
        <dbReference type="SAM" id="SignalP"/>
    </source>
</evidence>
<feature type="domain" description="Mechanosensitive ion channel MscS" evidence="9">
    <location>
        <begin position="644"/>
        <end position="709"/>
    </location>
</feature>
<evidence type="ECO:0000313" key="10">
    <source>
        <dbReference type="EMBL" id="MCE0744384.1"/>
    </source>
</evidence>
<feature type="transmembrane region" description="Helical" evidence="7">
    <location>
        <begin position="353"/>
        <end position="373"/>
    </location>
</feature>
<dbReference type="PANTHER" id="PTHR30347:SF9">
    <property type="entry name" value="MINICONDUCTANCE MECHANOSENSITIVE CHANNEL MSCM"/>
    <property type="match status" value="1"/>
</dbReference>
<dbReference type="PANTHER" id="PTHR30347">
    <property type="entry name" value="POTASSIUM CHANNEL RELATED"/>
    <property type="match status" value="1"/>
</dbReference>
<name>A0ABS8VXG3_9PROT</name>
<feature type="transmembrane region" description="Helical" evidence="7">
    <location>
        <begin position="454"/>
        <end position="475"/>
    </location>
</feature>
<feature type="transmembrane region" description="Helical" evidence="7">
    <location>
        <begin position="598"/>
        <end position="619"/>
    </location>
</feature>
<comment type="similarity">
    <text evidence="2">Belongs to the MscS (TC 1.A.23) family.</text>
</comment>
<evidence type="ECO:0000256" key="7">
    <source>
        <dbReference type="SAM" id="Phobius"/>
    </source>
</evidence>
<gene>
    <name evidence="10" type="ORF">LWC05_10875</name>
</gene>
<feature type="transmembrane region" description="Helical" evidence="7">
    <location>
        <begin position="274"/>
        <end position="295"/>
    </location>
</feature>
<feature type="transmembrane region" description="Helical" evidence="7">
    <location>
        <begin position="230"/>
        <end position="253"/>
    </location>
</feature>
<dbReference type="InterPro" id="IPR011014">
    <property type="entry name" value="MscS_channel_TM-2"/>
</dbReference>
<dbReference type="InterPro" id="IPR023408">
    <property type="entry name" value="MscS_beta-dom_sf"/>
</dbReference>
<evidence type="ECO:0000256" key="2">
    <source>
        <dbReference type="ARBA" id="ARBA00008017"/>
    </source>
</evidence>
<comment type="caution">
    <text evidence="10">The sequence shown here is derived from an EMBL/GenBank/DDBJ whole genome shotgun (WGS) entry which is preliminary data.</text>
</comment>
<feature type="transmembrane region" description="Helical" evidence="7">
    <location>
        <begin position="506"/>
        <end position="526"/>
    </location>
</feature>
<protein>
    <submittedName>
        <fullName evidence="10">Mechanosensitive ion channel</fullName>
    </submittedName>
</protein>
<feature type="transmembrane region" description="Helical" evidence="7">
    <location>
        <begin position="385"/>
        <end position="406"/>
    </location>
</feature>
<evidence type="ECO:0000256" key="3">
    <source>
        <dbReference type="ARBA" id="ARBA00022475"/>
    </source>
</evidence>
<feature type="chain" id="PRO_5046938682" evidence="8">
    <location>
        <begin position="39"/>
        <end position="806"/>
    </location>
</feature>
<dbReference type="SUPFAM" id="SSF82861">
    <property type="entry name" value="Mechanosensitive channel protein MscS (YggB), transmembrane region"/>
    <property type="match status" value="1"/>
</dbReference>
<keyword evidence="8" id="KW-0732">Signal</keyword>
<dbReference type="RefSeq" id="WP_232878136.1">
    <property type="nucleotide sequence ID" value="NZ_JAJSOJ010000033.1"/>
</dbReference>
<reference evidence="10 11" key="1">
    <citation type="submission" date="2021-12" db="EMBL/GenBank/DDBJ databases">
        <title>Genome sequence of Acetobacter sicerae DmPark20a_162.</title>
        <authorList>
            <person name="Chaston J.M."/>
        </authorList>
    </citation>
    <scope>NUCLEOTIDE SEQUENCE [LARGE SCALE GENOMIC DNA]</scope>
    <source>
        <strain evidence="10 11">DmPark20a_162</strain>
    </source>
</reference>
<dbReference type="InterPro" id="IPR052702">
    <property type="entry name" value="MscS-like_channel"/>
</dbReference>
<dbReference type="Gene3D" id="3.30.70.100">
    <property type="match status" value="1"/>
</dbReference>
<dbReference type="InterPro" id="IPR006685">
    <property type="entry name" value="MscS_channel_2nd"/>
</dbReference>
<keyword evidence="3" id="KW-1003">Cell membrane</keyword>
<sequence>MFGIRKQRDGELFRLKNGLFLSLILWLMALFMMSPAFADNAPDQDSLIAVPATVVSDNALNGLETSIRNVYQARIDVKKATGVHRITVNELAQQAAADEVAAQGMVTRLEPYEKTYKNLLDVLGTAPAKDAPAEPASITRQRQLILQAQNDLHSRLMRARLYALEAHALAEILSQRTDAVQQALLFQSFASPVTPTFWGHVSNEFPATEQSVMTLYSETLRTVFQDLRGWRIAALLGAFVAIGSLITAPFFLLRQVRRAAARMLPDGRLRRVTAAAIFAPLCLICATLSAAVLWLGATDGDMPDGSALSSMASMISTQIPLVGFILGAGFATLSPTNPDWRVLPISDNAAKALRWHVVWFALLIFFRGALRYFDMEAGLGQTTVQLLDAGFILLAAPLLLSIPLQIERHPAPIAEGGVVRQGMLGRVTRVLLALVSVFSIIAMLIGYIPLGYTILSWVCSMVITLFGLALVYLLVNDFSKTELLSTGRIGRYFVSMGLPDRIIDQMMTVMSGLFSVFLLFVAVAVAQSGGDFDFNVIFGNIGKVVLGQSIGGVTLSFDVLLKCLVIPIAGHYFIKIVRRWLTKRLFPTTALDKGGQTSILTIFTYASWIGIILIVMSSIGVTVSSMTWVVSALSVGIGFGLQSIVQNFVSGIILLAERPVTIGDLVEIGGKTGDIRRISVRSTDIGLSDGSTLIVPNSQFITSAVRNATFGRPTGAMSFTVGLPVGTDLSKIIPMMAAVLEKVDGLLTSPAPSVTIADIQFDKVVVKISGTTSSPRSVDGIANKARLAVWDALEKNGIVASQESSG</sequence>
<organism evidence="10 11">
    <name type="scientific">Acetobacter sicerae</name>
    <dbReference type="NCBI Taxonomy" id="85325"/>
    <lineage>
        <taxon>Bacteria</taxon>
        <taxon>Pseudomonadati</taxon>
        <taxon>Pseudomonadota</taxon>
        <taxon>Alphaproteobacteria</taxon>
        <taxon>Acetobacterales</taxon>
        <taxon>Acetobacteraceae</taxon>
        <taxon>Acetobacter</taxon>
    </lineage>
</organism>
<evidence type="ECO:0000256" key="4">
    <source>
        <dbReference type="ARBA" id="ARBA00022692"/>
    </source>
</evidence>
<comment type="subcellular location">
    <subcellularLocation>
        <location evidence="1">Cell membrane</location>
        <topology evidence="1">Multi-pass membrane protein</topology>
    </subcellularLocation>
</comment>
<feature type="transmembrane region" description="Helical" evidence="7">
    <location>
        <begin position="559"/>
        <end position="577"/>
    </location>
</feature>
<evidence type="ECO:0000256" key="1">
    <source>
        <dbReference type="ARBA" id="ARBA00004651"/>
    </source>
</evidence>
<dbReference type="EMBL" id="JAJSOJ010000033">
    <property type="protein sequence ID" value="MCE0744384.1"/>
    <property type="molecule type" value="Genomic_DNA"/>
</dbReference>
<evidence type="ECO:0000256" key="5">
    <source>
        <dbReference type="ARBA" id="ARBA00022989"/>
    </source>
</evidence>
<feature type="transmembrane region" description="Helical" evidence="7">
    <location>
        <begin position="427"/>
        <end position="448"/>
    </location>
</feature>
<dbReference type="Pfam" id="PF00924">
    <property type="entry name" value="MS_channel_2nd"/>
    <property type="match status" value="1"/>
</dbReference>
<accession>A0ABS8VXG3</accession>
<evidence type="ECO:0000259" key="9">
    <source>
        <dbReference type="Pfam" id="PF00924"/>
    </source>
</evidence>
<evidence type="ECO:0000313" key="11">
    <source>
        <dbReference type="Proteomes" id="UP001521074"/>
    </source>
</evidence>
<dbReference type="Gene3D" id="2.30.30.60">
    <property type="match status" value="1"/>
</dbReference>
<dbReference type="Gene3D" id="1.10.287.1260">
    <property type="match status" value="1"/>
</dbReference>
<dbReference type="InterPro" id="IPR011066">
    <property type="entry name" value="MscS_channel_C_sf"/>
</dbReference>
<evidence type="ECO:0000256" key="6">
    <source>
        <dbReference type="ARBA" id="ARBA00023136"/>
    </source>
</evidence>
<dbReference type="InterPro" id="IPR010920">
    <property type="entry name" value="LSM_dom_sf"/>
</dbReference>
<keyword evidence="6 7" id="KW-0472">Membrane</keyword>
<keyword evidence="5 7" id="KW-1133">Transmembrane helix</keyword>
<feature type="signal peptide" evidence="8">
    <location>
        <begin position="1"/>
        <end position="38"/>
    </location>
</feature>
<dbReference type="SUPFAM" id="SSF50182">
    <property type="entry name" value="Sm-like ribonucleoproteins"/>
    <property type="match status" value="1"/>
</dbReference>
<proteinExistence type="inferred from homology"/>
<dbReference type="SUPFAM" id="SSF82689">
    <property type="entry name" value="Mechanosensitive channel protein MscS (YggB), C-terminal domain"/>
    <property type="match status" value="1"/>
</dbReference>